<dbReference type="KEGG" id="chk:D4L85_18385"/>
<dbReference type="EMBL" id="CP032382">
    <property type="protein sequence ID" value="AYB32418.1"/>
    <property type="molecule type" value="Genomic_DNA"/>
</dbReference>
<proteinExistence type="predicted"/>
<dbReference type="PANTHER" id="PTHR38454">
    <property type="entry name" value="INTEGRAL MEMBRANE PROTEIN-RELATED"/>
    <property type="match status" value="1"/>
</dbReference>
<feature type="transmembrane region" description="Helical" evidence="1">
    <location>
        <begin position="495"/>
        <end position="513"/>
    </location>
</feature>
<dbReference type="AlphaFoldDB" id="A0A385SUE1"/>
<accession>A0A385SUE1</accession>
<dbReference type="Pfam" id="PF09586">
    <property type="entry name" value="YfhO"/>
    <property type="match status" value="1"/>
</dbReference>
<keyword evidence="1" id="KW-0812">Transmembrane</keyword>
<feature type="transmembrane region" description="Helical" evidence="1">
    <location>
        <begin position="520"/>
        <end position="537"/>
    </location>
</feature>
<feature type="transmembrane region" description="Helical" evidence="1">
    <location>
        <begin position="227"/>
        <end position="247"/>
    </location>
</feature>
<feature type="transmembrane region" description="Helical" evidence="1">
    <location>
        <begin position="125"/>
        <end position="146"/>
    </location>
</feature>
<feature type="transmembrane region" description="Helical" evidence="1">
    <location>
        <begin position="152"/>
        <end position="169"/>
    </location>
</feature>
<dbReference type="Proteomes" id="UP000266183">
    <property type="component" value="Chromosome"/>
</dbReference>
<sequence length="816" mass="91171">MKKINFAKDVLPHGVAIGIFLIVTFFFFNPVFFDHKVINQHDIQQWEGSSKASRDYREKTGEEPLWTETMFSGMPAYLVNVQWSNQAVSYLKAVISFKLPHPVCNIYLAFLCYYIMLITFGVRPYLAIAGAIGFGLSTYMIIGIMAGHNARVGAIAFMPLVVAGIHLAFSGKRILGFGVTTAALALHFRENHLQMTYYLLLIVLIYGLIRLIEAIREKTLPDFAKTIGVLIVAAAIGAGTFFGPMWAVTEYTSYSIRGKSELVAHGSSDQGQTGPGKNWAFDYSNGILEPMVLLIPNFYGGSSSNLIANDQNSEVYKALVRSKDEQMANQLANYTVAYWGEQGLTAPYYAGAVIVFIFALGIAFADKKYVWWLTSVAVLGIMLSWGKNFSAFNYFLFDYLPGYNKFRSVTFTLILFLFAAPFLGLLGVEKIMQKGLTKEAKRKVLIALASTGGLCLLLWLGAGMFSFLREGENQLPVWFTGAMIDDRMSLFRSDAFRSLVFIVLAFVTIYFEVWTKISPVAFYAFFIALVTLDVAIVDNRYFTKANYQRKREDTFYTMTEADKAIAQDKAMYRVYNIQPGAFTSEAHTSYFHNSIGGYHGAKLKRYMDLYDSCLFKETNAFITDAQGGKFDLEKRGIMNMLNIKYLVYGPGRDNIIPNGSALGNAWFVNEVVTVNSPTEELAKVCGLDTRHVAVVDGSKFKPASFSADSSASITLTEHSPNRMKYESQSQQNGFAVFSEIYYPKGWKATIDGKETEILRADYVLRALNVPSGKHTIEFKFEPAAYVTGNKVTMAASWIMVLVLLGSLGWSLREEKS</sequence>
<keyword evidence="1" id="KW-1133">Transmembrane helix</keyword>
<gene>
    <name evidence="2" type="ORF">D4L85_18385</name>
</gene>
<evidence type="ECO:0000313" key="2">
    <source>
        <dbReference type="EMBL" id="AYB32418.1"/>
    </source>
</evidence>
<protein>
    <recommendedName>
        <fullName evidence="4">YfhO family protein</fullName>
    </recommendedName>
</protein>
<feature type="transmembrane region" description="Helical" evidence="1">
    <location>
        <begin position="406"/>
        <end position="428"/>
    </location>
</feature>
<keyword evidence="1" id="KW-0472">Membrane</keyword>
<dbReference type="OrthoDB" id="9772884at2"/>
<evidence type="ECO:0000256" key="1">
    <source>
        <dbReference type="SAM" id="Phobius"/>
    </source>
</evidence>
<dbReference type="InterPro" id="IPR018580">
    <property type="entry name" value="Uncharacterised_YfhO"/>
</dbReference>
<dbReference type="PANTHER" id="PTHR38454:SF1">
    <property type="entry name" value="INTEGRAL MEMBRANE PROTEIN"/>
    <property type="match status" value="1"/>
</dbReference>
<feature type="transmembrane region" description="Helical" evidence="1">
    <location>
        <begin position="99"/>
        <end position="118"/>
    </location>
</feature>
<feature type="transmembrane region" description="Helical" evidence="1">
    <location>
        <begin position="346"/>
        <end position="364"/>
    </location>
</feature>
<evidence type="ECO:0000313" key="3">
    <source>
        <dbReference type="Proteomes" id="UP000266183"/>
    </source>
</evidence>
<name>A0A385SUE1_9BACT</name>
<keyword evidence="3" id="KW-1185">Reference proteome</keyword>
<dbReference type="RefSeq" id="WP_119755671.1">
    <property type="nucleotide sequence ID" value="NZ_CP032382.1"/>
</dbReference>
<feature type="transmembrane region" description="Helical" evidence="1">
    <location>
        <begin position="12"/>
        <end position="33"/>
    </location>
</feature>
<evidence type="ECO:0008006" key="4">
    <source>
        <dbReference type="Google" id="ProtNLM"/>
    </source>
</evidence>
<reference evidence="3" key="1">
    <citation type="submission" date="2018-09" db="EMBL/GenBank/DDBJ databases">
        <title>Chryseolinea sp. KIS68-18 isolated from soil.</title>
        <authorList>
            <person name="Weon H.-Y."/>
            <person name="Kwon S.-W."/>
            <person name="Lee S.A."/>
        </authorList>
    </citation>
    <scope>NUCLEOTIDE SEQUENCE [LARGE SCALE GENOMIC DNA]</scope>
    <source>
        <strain evidence="3">KIS68-18</strain>
    </source>
</reference>
<feature type="transmembrane region" description="Helical" evidence="1">
    <location>
        <begin position="444"/>
        <end position="468"/>
    </location>
</feature>
<feature type="transmembrane region" description="Helical" evidence="1">
    <location>
        <begin position="195"/>
        <end position="215"/>
    </location>
</feature>
<organism evidence="2 3">
    <name type="scientific">Chryseolinea soli</name>
    <dbReference type="NCBI Taxonomy" id="2321403"/>
    <lineage>
        <taxon>Bacteria</taxon>
        <taxon>Pseudomonadati</taxon>
        <taxon>Bacteroidota</taxon>
        <taxon>Cytophagia</taxon>
        <taxon>Cytophagales</taxon>
        <taxon>Fulvivirgaceae</taxon>
        <taxon>Chryseolinea</taxon>
    </lineage>
</organism>
<feature type="transmembrane region" description="Helical" evidence="1">
    <location>
        <begin position="369"/>
        <end position="386"/>
    </location>
</feature>